<evidence type="ECO:0000313" key="2">
    <source>
        <dbReference type="Proteomes" id="UP000430120"/>
    </source>
</evidence>
<proteinExistence type="predicted"/>
<gene>
    <name evidence="1" type="primary">cas7e</name>
    <name evidence="1" type="ORF">F7Q92_08595</name>
</gene>
<dbReference type="AlphaFoldDB" id="A0A643FCG2"/>
<dbReference type="NCBIfam" id="TIGR01869">
    <property type="entry name" value="casC_Cse4"/>
    <property type="match status" value="1"/>
</dbReference>
<dbReference type="OrthoDB" id="5291250at2"/>
<dbReference type="Proteomes" id="UP000430120">
    <property type="component" value="Unassembled WGS sequence"/>
</dbReference>
<protein>
    <submittedName>
        <fullName evidence="1">Type I-E CRISPR-associated protein Cas7/Cse4/CasC</fullName>
    </submittedName>
</protein>
<name>A0A643FCG2_IDEDE</name>
<evidence type="ECO:0000313" key="1">
    <source>
        <dbReference type="EMBL" id="KAB0583218.1"/>
    </source>
</evidence>
<dbReference type="RefSeq" id="WP_151123743.1">
    <property type="nucleotide sequence ID" value="NZ_CP088081.1"/>
</dbReference>
<keyword evidence="2" id="KW-1185">Reference proteome</keyword>
<dbReference type="InterPro" id="IPR010148">
    <property type="entry name" value="CRISPR-assoc_prot_CT1975"/>
</dbReference>
<organism evidence="1 2">
    <name type="scientific">Ideonella dechloratans</name>
    <dbReference type="NCBI Taxonomy" id="36863"/>
    <lineage>
        <taxon>Bacteria</taxon>
        <taxon>Pseudomonadati</taxon>
        <taxon>Pseudomonadota</taxon>
        <taxon>Betaproteobacteria</taxon>
        <taxon>Burkholderiales</taxon>
        <taxon>Sphaerotilaceae</taxon>
        <taxon>Ideonella</taxon>
    </lineage>
</organism>
<comment type="caution">
    <text evidence="1">The sequence shown here is derived from an EMBL/GenBank/DDBJ whole genome shotgun (WGS) entry which is preliminary data.</text>
</comment>
<dbReference type="EMBL" id="VZPB01000016">
    <property type="protein sequence ID" value="KAB0583218.1"/>
    <property type="molecule type" value="Genomic_DNA"/>
</dbReference>
<accession>A0A643FCG2</accession>
<reference evidence="1 2" key="1">
    <citation type="submission" date="2019-09" db="EMBL/GenBank/DDBJ databases">
        <title>Draft genome sequences of 48 bacterial type strains from the CCUG.</title>
        <authorList>
            <person name="Tunovic T."/>
            <person name="Pineiro-Iglesias B."/>
            <person name="Unosson C."/>
            <person name="Inganas E."/>
            <person name="Ohlen M."/>
            <person name="Cardew S."/>
            <person name="Jensie-Markopoulos S."/>
            <person name="Salva-Serra F."/>
            <person name="Jaen-Luchoro D."/>
            <person name="Karlsson R."/>
            <person name="Svensson-Stadler L."/>
            <person name="Chun J."/>
            <person name="Moore E."/>
        </authorList>
    </citation>
    <scope>NUCLEOTIDE SEQUENCE [LARGE SCALE GENOMIC DNA]</scope>
    <source>
        <strain evidence="1 2">CCUG 30977</strain>
    </source>
</reference>
<sequence>MPHPRFIQIHSLASYPGTLLNRDDAGLAKRLPFGGTVRTRVSSQALKRRWRFAGMADHASAAKVPHALQGLNIPMGDRSKDLVKHALLPTALEGLPVLHETVLTKLTEMLNVALYGKNGADPKARQALFFGHPETAYLQGVARDLAEMLAADAALLASVDKAPDKKALKTVEDNLKERLDPLKDNLRALSANTSGSAGLESALFGRMVTSDPRANVDAPVHVAHAFTVHALEQELDYVTAVDDLRQQSEEGEAGSAGIFDIELTSGLFYSYVAIDVALLVSNLGNDAVLAGQVVERLVQLIARTSPGAKKGSTAPYAHAEFMLVEVGDDQPRTLANAFRNAVQPKGDVFGRSVLALQDHLANLDRAYGVHTQRRQLSVTPPALDGVESVGLAALCGSLRQQIEAA</sequence>
<dbReference type="Pfam" id="PF09344">
    <property type="entry name" value="Cas_CT1975"/>
    <property type="match status" value="1"/>
</dbReference>